<protein>
    <submittedName>
        <fullName evidence="1">Uncharacterized protein</fullName>
    </submittedName>
</protein>
<sequence>MNTERVLSAIRAISPTERPTSTSRIKSIRQQTRLSRNEFWQVALDLEDVNLISLEIVDNEIKNILIHESVE</sequence>
<gene>
    <name evidence="1" type="ORF">M3M40_03695</name>
</gene>
<evidence type="ECO:0000313" key="1">
    <source>
        <dbReference type="EMBL" id="USS89883.1"/>
    </source>
</evidence>
<dbReference type="RefSeq" id="WP_252767429.1">
    <property type="nucleotide sequence ID" value="NZ_CP097119.1"/>
</dbReference>
<organism evidence="1 2">
    <name type="scientific">Fructilactobacillus cliffordii</name>
    <dbReference type="NCBI Taxonomy" id="2940299"/>
    <lineage>
        <taxon>Bacteria</taxon>
        <taxon>Bacillati</taxon>
        <taxon>Bacillota</taxon>
        <taxon>Bacilli</taxon>
        <taxon>Lactobacillales</taxon>
        <taxon>Lactobacillaceae</taxon>
        <taxon>Fructilactobacillus</taxon>
    </lineage>
</organism>
<proteinExistence type="predicted"/>
<keyword evidence="2" id="KW-1185">Reference proteome</keyword>
<accession>A0A9Q8ZV49</accession>
<evidence type="ECO:0000313" key="2">
    <source>
        <dbReference type="Proteomes" id="UP001055911"/>
    </source>
</evidence>
<dbReference type="EMBL" id="CP097119">
    <property type="protein sequence ID" value="USS89883.1"/>
    <property type="molecule type" value="Genomic_DNA"/>
</dbReference>
<dbReference type="AlphaFoldDB" id="A0A9Q8ZV49"/>
<reference evidence="1" key="1">
    <citation type="submission" date="2022-05" db="EMBL/GenBank/DDBJ databases">
        <authorList>
            <person name="Oliphant S.A."/>
            <person name="Watson-Haigh N.S."/>
            <person name="Sumby K.M."/>
            <person name="Gardner J.M."/>
            <person name="Jiranek V."/>
        </authorList>
    </citation>
    <scope>NUCLEOTIDE SEQUENCE</scope>
    <source>
        <strain evidence="1">KI4_B1</strain>
    </source>
</reference>
<dbReference type="Proteomes" id="UP001055911">
    <property type="component" value="Chromosome"/>
</dbReference>
<name>A0A9Q8ZV49_9LACO</name>